<comment type="caution">
    <text evidence="1">The sequence shown here is derived from an EMBL/GenBank/DDBJ whole genome shotgun (WGS) entry which is preliminary data.</text>
</comment>
<accession>A0A540VZF9</accession>
<dbReference type="EMBL" id="VIGB01000003">
    <property type="protein sequence ID" value="TQF02127.1"/>
    <property type="molecule type" value="Genomic_DNA"/>
</dbReference>
<protein>
    <submittedName>
        <fullName evidence="1">Uncharacterized protein</fullName>
    </submittedName>
</protein>
<sequence>MERIPPDPAANPDRHRAENQRQLREFAESPPYPVHGLRRPVVVPAILGAWETFNGRTTMVCLSYGWCSDAAEPPPAFGRAGAPPGLPRPPAGGTPMAGGVPPYIRVDTGPPGSAGEPADLLGVLLEWSGGPAGVEPVHGRIAQGELCVLGDVWALRLAVDGQAVTVLGRGVDPADVELGPVGDLLPYVVERDRLLAQLCSARSALPEPELAPAHGIAAVRVFLETFVPGGPDAAGSYGALARRAVAELEGVLRCGPVRAKYLVYSMVNQITELRQSVPWFSAPDGPRAAAVEELLRHLVLGQPVASEPAQLLWEQYWSAQQRAADADFDWLYGLWVEAWTDWAQERERAD</sequence>
<proteinExistence type="predicted"/>
<gene>
    <name evidence="1" type="ORF">E6W39_07360</name>
</gene>
<organism evidence="1 2">
    <name type="scientific">Kitasatospora acidiphila</name>
    <dbReference type="NCBI Taxonomy" id="2567942"/>
    <lineage>
        <taxon>Bacteria</taxon>
        <taxon>Bacillati</taxon>
        <taxon>Actinomycetota</taxon>
        <taxon>Actinomycetes</taxon>
        <taxon>Kitasatosporales</taxon>
        <taxon>Streptomycetaceae</taxon>
        <taxon>Kitasatospora</taxon>
    </lineage>
</organism>
<keyword evidence="2" id="KW-1185">Reference proteome</keyword>
<reference evidence="1 2" key="1">
    <citation type="submission" date="2019-06" db="EMBL/GenBank/DDBJ databases">
        <title>Description of Kitasatospora acidophila sp. nov. isolated from pine grove soil, and reclassification of Streptomyces novaecaesareae to Kitasatospora novaeceasareae comb. nov.</title>
        <authorList>
            <person name="Kim M.J."/>
        </authorList>
    </citation>
    <scope>NUCLEOTIDE SEQUENCE [LARGE SCALE GENOMIC DNA]</scope>
    <source>
        <strain evidence="1 2">MMS16-CNU292</strain>
    </source>
</reference>
<dbReference type="OrthoDB" id="4350380at2"/>
<dbReference type="Proteomes" id="UP000319103">
    <property type="component" value="Unassembled WGS sequence"/>
</dbReference>
<dbReference type="RefSeq" id="WP_141632830.1">
    <property type="nucleotide sequence ID" value="NZ_VIGB01000003.1"/>
</dbReference>
<dbReference type="AlphaFoldDB" id="A0A540VZF9"/>
<evidence type="ECO:0000313" key="2">
    <source>
        <dbReference type="Proteomes" id="UP000319103"/>
    </source>
</evidence>
<evidence type="ECO:0000313" key="1">
    <source>
        <dbReference type="EMBL" id="TQF02127.1"/>
    </source>
</evidence>
<name>A0A540VZF9_9ACTN</name>